<evidence type="ECO:0000313" key="2">
    <source>
        <dbReference type="Proteomes" id="UP000015104"/>
    </source>
</evidence>
<evidence type="ECO:0000313" key="1">
    <source>
        <dbReference type="EnsemblMetazoa" id="tetur16g03600.1"/>
    </source>
</evidence>
<organism evidence="1 2">
    <name type="scientific">Tetranychus urticae</name>
    <name type="common">Two-spotted spider mite</name>
    <dbReference type="NCBI Taxonomy" id="32264"/>
    <lineage>
        <taxon>Eukaryota</taxon>
        <taxon>Metazoa</taxon>
        <taxon>Ecdysozoa</taxon>
        <taxon>Arthropoda</taxon>
        <taxon>Chelicerata</taxon>
        <taxon>Arachnida</taxon>
        <taxon>Acari</taxon>
        <taxon>Acariformes</taxon>
        <taxon>Trombidiformes</taxon>
        <taxon>Prostigmata</taxon>
        <taxon>Eleutherengona</taxon>
        <taxon>Raphignathae</taxon>
        <taxon>Tetranychoidea</taxon>
        <taxon>Tetranychidae</taxon>
        <taxon>Tetranychus</taxon>
    </lineage>
</organism>
<dbReference type="HOGENOM" id="CLU_2149054_0_0_1"/>
<reference evidence="2" key="1">
    <citation type="submission" date="2011-08" db="EMBL/GenBank/DDBJ databases">
        <authorList>
            <person name="Rombauts S."/>
        </authorList>
    </citation>
    <scope>NUCLEOTIDE SEQUENCE</scope>
    <source>
        <strain evidence="2">London</strain>
    </source>
</reference>
<name>T1KP67_TETUR</name>
<accession>T1KP67</accession>
<keyword evidence="2" id="KW-1185">Reference proteome</keyword>
<dbReference type="EMBL" id="CAEY01000289">
    <property type="status" value="NOT_ANNOTATED_CDS"/>
    <property type="molecule type" value="Genomic_DNA"/>
</dbReference>
<proteinExistence type="predicted"/>
<dbReference type="Proteomes" id="UP000015104">
    <property type="component" value="Unassembled WGS sequence"/>
</dbReference>
<sequence length="112" mass="12603">MATFPVRIIALLVRGAADSIVETQRYLPITNAIRFGVVLLCSAGEGCICIRFKSLRRMKNSPIQQYIFQEVDMKTIPDSLDVTAESTKLMTFNATRTLNIPVNHDFKVLLIE</sequence>
<dbReference type="EnsemblMetazoa" id="tetur16g03600.1">
    <property type="protein sequence ID" value="tetur16g03600.1"/>
    <property type="gene ID" value="tetur16g03600"/>
</dbReference>
<protein>
    <submittedName>
        <fullName evidence="1">Uncharacterized protein</fullName>
    </submittedName>
</protein>
<dbReference type="AlphaFoldDB" id="T1KP67"/>
<reference evidence="1" key="2">
    <citation type="submission" date="2015-06" db="UniProtKB">
        <authorList>
            <consortium name="EnsemblMetazoa"/>
        </authorList>
    </citation>
    <scope>IDENTIFICATION</scope>
</reference>